<proteinExistence type="predicted"/>
<dbReference type="EMBL" id="UGVL01000001">
    <property type="protein sequence ID" value="SUE34529.1"/>
    <property type="molecule type" value="Genomic_DNA"/>
</dbReference>
<name>A0A379MUT9_9BACT</name>
<evidence type="ECO:0000313" key="2">
    <source>
        <dbReference type="Proteomes" id="UP000255233"/>
    </source>
</evidence>
<keyword evidence="2" id="KW-1185">Reference proteome</keyword>
<reference evidence="1 2" key="1">
    <citation type="submission" date="2018-06" db="EMBL/GenBank/DDBJ databases">
        <authorList>
            <consortium name="Pathogen Informatics"/>
            <person name="Doyle S."/>
        </authorList>
    </citation>
    <scope>NUCLEOTIDE SEQUENCE [LARGE SCALE GENOMIC DNA]</scope>
    <source>
        <strain evidence="1 2">NCTC11190</strain>
    </source>
</reference>
<accession>A0A379MUT9</accession>
<sequence length="52" mass="5696">MRFPAPDSCRIGKSHIPGWMPNGIAPCGDTLRLSVPAWIAFGYVFAFRDKSG</sequence>
<organism evidence="1 2">
    <name type="scientific">Rikenella microfusus</name>
    <dbReference type="NCBI Taxonomy" id="28139"/>
    <lineage>
        <taxon>Bacteria</taxon>
        <taxon>Pseudomonadati</taxon>
        <taxon>Bacteroidota</taxon>
        <taxon>Bacteroidia</taxon>
        <taxon>Bacteroidales</taxon>
        <taxon>Rikenellaceae</taxon>
        <taxon>Rikenella</taxon>
    </lineage>
</organism>
<gene>
    <name evidence="1" type="ORF">NCTC11190_01757</name>
</gene>
<dbReference type="Proteomes" id="UP000255233">
    <property type="component" value="Unassembled WGS sequence"/>
</dbReference>
<dbReference type="AlphaFoldDB" id="A0A379MUT9"/>
<protein>
    <submittedName>
        <fullName evidence="1">Uncharacterized protein</fullName>
    </submittedName>
</protein>
<evidence type="ECO:0000313" key="1">
    <source>
        <dbReference type="EMBL" id="SUE34529.1"/>
    </source>
</evidence>